<dbReference type="AlphaFoldDB" id="A0AAW0GK89"/>
<organism evidence="2 3">
    <name type="scientific">Cerrena zonata</name>
    <dbReference type="NCBI Taxonomy" id="2478898"/>
    <lineage>
        <taxon>Eukaryota</taxon>
        <taxon>Fungi</taxon>
        <taxon>Dikarya</taxon>
        <taxon>Basidiomycota</taxon>
        <taxon>Agaricomycotina</taxon>
        <taxon>Agaricomycetes</taxon>
        <taxon>Polyporales</taxon>
        <taxon>Cerrenaceae</taxon>
        <taxon>Cerrena</taxon>
    </lineage>
</organism>
<sequence length="126" mass="14313">MPLSGDAAIKKYSTAIEFEIRNKCIIMEQLERRLKAAEQDDAEAEREEVQFQMKQAKKTIEALKVLLSDVPRDWKSLENRILCHVVLSPPIGFNVGKDRFIEDWAVIEIDASTVDLSNLVGNVIDL</sequence>
<gene>
    <name evidence="2" type="ORF">QCA50_004963</name>
</gene>
<dbReference type="Proteomes" id="UP001385951">
    <property type="component" value="Unassembled WGS sequence"/>
</dbReference>
<comment type="caution">
    <text evidence="2">The sequence shown here is derived from an EMBL/GenBank/DDBJ whole genome shotgun (WGS) entry which is preliminary data.</text>
</comment>
<evidence type="ECO:0000256" key="1">
    <source>
        <dbReference type="SAM" id="Coils"/>
    </source>
</evidence>
<reference evidence="2 3" key="1">
    <citation type="submission" date="2022-09" db="EMBL/GenBank/DDBJ databases">
        <authorList>
            <person name="Palmer J.M."/>
        </authorList>
    </citation>
    <scope>NUCLEOTIDE SEQUENCE [LARGE SCALE GENOMIC DNA]</scope>
    <source>
        <strain evidence="2 3">DSM 7382</strain>
    </source>
</reference>
<dbReference type="EMBL" id="JASBNA010000005">
    <property type="protein sequence ID" value="KAK7691564.1"/>
    <property type="molecule type" value="Genomic_DNA"/>
</dbReference>
<keyword evidence="1" id="KW-0175">Coiled coil</keyword>
<name>A0AAW0GK89_9APHY</name>
<evidence type="ECO:0000313" key="3">
    <source>
        <dbReference type="Proteomes" id="UP001385951"/>
    </source>
</evidence>
<protein>
    <submittedName>
        <fullName evidence="2">Uncharacterized protein</fullName>
    </submittedName>
</protein>
<proteinExistence type="predicted"/>
<accession>A0AAW0GK89</accession>
<feature type="coiled-coil region" evidence="1">
    <location>
        <begin position="20"/>
        <end position="66"/>
    </location>
</feature>
<keyword evidence="3" id="KW-1185">Reference proteome</keyword>
<evidence type="ECO:0000313" key="2">
    <source>
        <dbReference type="EMBL" id="KAK7691564.1"/>
    </source>
</evidence>